<dbReference type="EMBL" id="WHWC01000019">
    <property type="protein sequence ID" value="KAG8364352.1"/>
    <property type="molecule type" value="Genomic_DNA"/>
</dbReference>
<accession>A0AAV6WAJ3</accession>
<evidence type="ECO:0008006" key="5">
    <source>
        <dbReference type="Google" id="ProtNLM"/>
    </source>
</evidence>
<dbReference type="NCBIfam" id="TIGR00756">
    <property type="entry name" value="PPR"/>
    <property type="match status" value="1"/>
</dbReference>
<dbReference type="InterPro" id="IPR002885">
    <property type="entry name" value="PPR_rpt"/>
</dbReference>
<evidence type="ECO:0000256" key="1">
    <source>
        <dbReference type="ARBA" id="ARBA00022737"/>
    </source>
</evidence>
<dbReference type="GO" id="GO:0009451">
    <property type="term" value="P:RNA modification"/>
    <property type="evidence" value="ECO:0007669"/>
    <property type="project" value="InterPro"/>
</dbReference>
<reference evidence="3" key="1">
    <citation type="submission" date="2019-10" db="EMBL/GenBank/DDBJ databases">
        <authorList>
            <person name="Zhang R."/>
            <person name="Pan Y."/>
            <person name="Wang J."/>
            <person name="Ma R."/>
            <person name="Yu S."/>
        </authorList>
    </citation>
    <scope>NUCLEOTIDE SEQUENCE</scope>
    <source>
        <strain evidence="3">LA-IB0</strain>
        <tissue evidence="3">Leaf</tissue>
    </source>
</reference>
<evidence type="ECO:0000313" key="4">
    <source>
        <dbReference type="Proteomes" id="UP000826271"/>
    </source>
</evidence>
<dbReference type="Proteomes" id="UP000826271">
    <property type="component" value="Unassembled WGS sequence"/>
</dbReference>
<dbReference type="PANTHER" id="PTHR24015:SF1672">
    <property type="entry name" value="OS06G0506100 PROTEIN"/>
    <property type="match status" value="1"/>
</dbReference>
<dbReference type="InterPro" id="IPR011990">
    <property type="entry name" value="TPR-like_helical_dom_sf"/>
</dbReference>
<sequence>MSSWNSSIRLSLNQCDAWKALLIFRQMKQQHSREHSKNFTFPLIAKPSAKLSDLKLAIIILAHVVKTPHSSNIYVQTAMVDMYVKCSNLKCGHHLFDEMPDRDVCSWHAVVMGYAQMGDFDRVSMLFRRMRIDGILPDAVTIMGLAQLVSRMKDVKQLGSVHYFGKKVGLGYDVSVANAWISGYAKCDDLCSEEMVFNGIASDSLTVVL</sequence>
<dbReference type="GO" id="GO:0003723">
    <property type="term" value="F:RNA binding"/>
    <property type="evidence" value="ECO:0007669"/>
    <property type="project" value="InterPro"/>
</dbReference>
<evidence type="ECO:0000313" key="3">
    <source>
        <dbReference type="EMBL" id="KAG8364352.1"/>
    </source>
</evidence>
<name>A0AAV6WAJ3_9LAMI</name>
<organism evidence="3 4">
    <name type="scientific">Buddleja alternifolia</name>
    <dbReference type="NCBI Taxonomy" id="168488"/>
    <lineage>
        <taxon>Eukaryota</taxon>
        <taxon>Viridiplantae</taxon>
        <taxon>Streptophyta</taxon>
        <taxon>Embryophyta</taxon>
        <taxon>Tracheophyta</taxon>
        <taxon>Spermatophyta</taxon>
        <taxon>Magnoliopsida</taxon>
        <taxon>eudicotyledons</taxon>
        <taxon>Gunneridae</taxon>
        <taxon>Pentapetalae</taxon>
        <taxon>asterids</taxon>
        <taxon>lamiids</taxon>
        <taxon>Lamiales</taxon>
        <taxon>Scrophulariaceae</taxon>
        <taxon>Buddlejeae</taxon>
        <taxon>Buddleja</taxon>
    </lineage>
</organism>
<dbReference type="AlphaFoldDB" id="A0AAV6WAJ3"/>
<evidence type="ECO:0000256" key="2">
    <source>
        <dbReference type="PROSITE-ProRule" id="PRU00708"/>
    </source>
</evidence>
<gene>
    <name evidence="3" type="ORF">BUALT_Bualt19G0119900</name>
</gene>
<dbReference type="Pfam" id="PF01535">
    <property type="entry name" value="PPR"/>
    <property type="match status" value="2"/>
</dbReference>
<dbReference type="Gene3D" id="1.25.40.10">
    <property type="entry name" value="Tetratricopeptide repeat domain"/>
    <property type="match status" value="1"/>
</dbReference>
<dbReference type="PANTHER" id="PTHR24015">
    <property type="entry name" value="OS07G0578800 PROTEIN-RELATED"/>
    <property type="match status" value="1"/>
</dbReference>
<protein>
    <recommendedName>
        <fullName evidence="5">Pentatricopeptide repeat-containing protein</fullName>
    </recommendedName>
</protein>
<comment type="caution">
    <text evidence="3">The sequence shown here is derived from an EMBL/GenBank/DDBJ whole genome shotgun (WGS) entry which is preliminary data.</text>
</comment>
<dbReference type="InterPro" id="IPR046960">
    <property type="entry name" value="PPR_At4g14850-like_plant"/>
</dbReference>
<proteinExistence type="predicted"/>
<feature type="repeat" description="PPR" evidence="2">
    <location>
        <begin position="103"/>
        <end position="137"/>
    </location>
</feature>
<keyword evidence="1" id="KW-0677">Repeat</keyword>
<keyword evidence="4" id="KW-1185">Reference proteome</keyword>
<dbReference type="PROSITE" id="PS51375">
    <property type="entry name" value="PPR"/>
    <property type="match status" value="1"/>
</dbReference>